<keyword evidence="4 7" id="KW-0812">Transmembrane</keyword>
<dbReference type="Pfam" id="PF07690">
    <property type="entry name" value="MFS_1"/>
    <property type="match status" value="1"/>
</dbReference>
<keyword evidence="10" id="KW-1185">Reference proteome</keyword>
<proteinExistence type="predicted"/>
<dbReference type="InterPro" id="IPR050189">
    <property type="entry name" value="MFS_Efflux_Transporters"/>
</dbReference>
<evidence type="ECO:0000256" key="1">
    <source>
        <dbReference type="ARBA" id="ARBA00004651"/>
    </source>
</evidence>
<feature type="transmembrane region" description="Helical" evidence="7">
    <location>
        <begin position="333"/>
        <end position="354"/>
    </location>
</feature>
<evidence type="ECO:0000313" key="9">
    <source>
        <dbReference type="EMBL" id="TGB00394.1"/>
    </source>
</evidence>
<feature type="transmembrane region" description="Helical" evidence="7">
    <location>
        <begin position="131"/>
        <end position="153"/>
    </location>
</feature>
<evidence type="ECO:0000259" key="8">
    <source>
        <dbReference type="PROSITE" id="PS50850"/>
    </source>
</evidence>
<accession>A0A4Z0GSM0</accession>
<evidence type="ECO:0000256" key="2">
    <source>
        <dbReference type="ARBA" id="ARBA00022448"/>
    </source>
</evidence>
<name>A0A4Z0GSM0_9BACL</name>
<dbReference type="EMBL" id="SRJD01000001">
    <property type="protein sequence ID" value="TGB00394.1"/>
    <property type="molecule type" value="Genomic_DNA"/>
</dbReference>
<dbReference type="InterPro" id="IPR036259">
    <property type="entry name" value="MFS_trans_sf"/>
</dbReference>
<dbReference type="PANTHER" id="PTHR43124:SF8">
    <property type="entry name" value="INNER MEMBRANE TRANSPORT PROTEIN YDHP"/>
    <property type="match status" value="1"/>
</dbReference>
<sequence>MKTYPLSLWTLVIGAFAIGMTEFVIMGLLPNVASDLHVSTAAAGQLITGYALSVAIGGPLIVIATYKMARKSVLMLLMGIFSVGNLFAALSVNYGLLMLSRVVTALAHGSFFGLGAIMAASLVPKNKQASAMALMFSGLTVANIVGVPFGTLIGQRLGWRASFLIISIIGLIAVAGLFLLVPKQGNKQKTSLFTELAILKSGRLWITLLISLFSFGSVFAFFTYITPVLREVTHFSDQAVDITLVVFGIGVTVGNLIGGKLADWKMNQSLVGLLIILLLFFIVLFFVQPFALPMILAVFIFGVLAFSQGPILQYRSMLLSKDAPMLSSTLNQSAMNVGNATGAFVGGISVNFLPIKFLSLTAPLLSLIGLVLLFIQLYGINKVKKSSSLASASTKA</sequence>
<organism evidence="9 10">
    <name type="scientific">Sporolactobacillus shoreae</name>
    <dbReference type="NCBI Taxonomy" id="1465501"/>
    <lineage>
        <taxon>Bacteria</taxon>
        <taxon>Bacillati</taxon>
        <taxon>Bacillota</taxon>
        <taxon>Bacilli</taxon>
        <taxon>Bacillales</taxon>
        <taxon>Sporolactobacillaceae</taxon>
        <taxon>Sporolactobacillus</taxon>
    </lineage>
</organism>
<dbReference type="RefSeq" id="WP_135347039.1">
    <property type="nucleotide sequence ID" value="NZ_SRJD01000001.1"/>
</dbReference>
<dbReference type="PANTHER" id="PTHR43124">
    <property type="entry name" value="PURINE EFFLUX PUMP PBUE"/>
    <property type="match status" value="1"/>
</dbReference>
<dbReference type="PROSITE" id="PS50850">
    <property type="entry name" value="MFS"/>
    <property type="match status" value="1"/>
</dbReference>
<evidence type="ECO:0000256" key="6">
    <source>
        <dbReference type="ARBA" id="ARBA00023136"/>
    </source>
</evidence>
<feature type="domain" description="Major facilitator superfamily (MFS) profile" evidence="8">
    <location>
        <begin position="7"/>
        <end position="384"/>
    </location>
</feature>
<feature type="transmembrane region" description="Helical" evidence="7">
    <location>
        <begin position="238"/>
        <end position="258"/>
    </location>
</feature>
<dbReference type="SUPFAM" id="SSF103473">
    <property type="entry name" value="MFS general substrate transporter"/>
    <property type="match status" value="1"/>
</dbReference>
<feature type="transmembrane region" description="Helical" evidence="7">
    <location>
        <begin position="294"/>
        <end position="312"/>
    </location>
</feature>
<dbReference type="InterPro" id="IPR020846">
    <property type="entry name" value="MFS_dom"/>
</dbReference>
<keyword evidence="5 7" id="KW-1133">Transmembrane helix</keyword>
<keyword evidence="2" id="KW-0813">Transport</keyword>
<dbReference type="InterPro" id="IPR011701">
    <property type="entry name" value="MFS"/>
</dbReference>
<feature type="transmembrane region" description="Helical" evidence="7">
    <location>
        <begin position="7"/>
        <end position="29"/>
    </location>
</feature>
<feature type="transmembrane region" description="Helical" evidence="7">
    <location>
        <begin position="202"/>
        <end position="226"/>
    </location>
</feature>
<feature type="transmembrane region" description="Helical" evidence="7">
    <location>
        <begin position="159"/>
        <end position="181"/>
    </location>
</feature>
<evidence type="ECO:0000313" key="10">
    <source>
        <dbReference type="Proteomes" id="UP000298347"/>
    </source>
</evidence>
<feature type="transmembrane region" description="Helical" evidence="7">
    <location>
        <begin position="41"/>
        <end position="66"/>
    </location>
</feature>
<feature type="transmembrane region" description="Helical" evidence="7">
    <location>
        <begin position="270"/>
        <end position="288"/>
    </location>
</feature>
<dbReference type="Proteomes" id="UP000298347">
    <property type="component" value="Unassembled WGS sequence"/>
</dbReference>
<dbReference type="GO" id="GO:0005886">
    <property type="term" value="C:plasma membrane"/>
    <property type="evidence" value="ECO:0007669"/>
    <property type="project" value="UniProtKB-SubCell"/>
</dbReference>
<dbReference type="OrthoDB" id="9788453at2"/>
<gene>
    <name evidence="9" type="ORF">E4665_01575</name>
</gene>
<comment type="caution">
    <text evidence="9">The sequence shown here is derived from an EMBL/GenBank/DDBJ whole genome shotgun (WGS) entry which is preliminary data.</text>
</comment>
<evidence type="ECO:0000256" key="7">
    <source>
        <dbReference type="SAM" id="Phobius"/>
    </source>
</evidence>
<dbReference type="CDD" id="cd17324">
    <property type="entry name" value="MFS_NepI_like"/>
    <property type="match status" value="1"/>
</dbReference>
<feature type="transmembrane region" description="Helical" evidence="7">
    <location>
        <begin position="73"/>
        <end position="96"/>
    </location>
</feature>
<comment type="subcellular location">
    <subcellularLocation>
        <location evidence="1">Cell membrane</location>
        <topology evidence="1">Multi-pass membrane protein</topology>
    </subcellularLocation>
</comment>
<keyword evidence="3" id="KW-1003">Cell membrane</keyword>
<dbReference type="AlphaFoldDB" id="A0A4Z0GSM0"/>
<evidence type="ECO:0000256" key="4">
    <source>
        <dbReference type="ARBA" id="ARBA00022692"/>
    </source>
</evidence>
<keyword evidence="6 7" id="KW-0472">Membrane</keyword>
<dbReference type="GO" id="GO:0022857">
    <property type="term" value="F:transmembrane transporter activity"/>
    <property type="evidence" value="ECO:0007669"/>
    <property type="project" value="InterPro"/>
</dbReference>
<feature type="transmembrane region" description="Helical" evidence="7">
    <location>
        <begin position="360"/>
        <end position="380"/>
    </location>
</feature>
<evidence type="ECO:0000256" key="3">
    <source>
        <dbReference type="ARBA" id="ARBA00022475"/>
    </source>
</evidence>
<feature type="transmembrane region" description="Helical" evidence="7">
    <location>
        <begin position="102"/>
        <end position="124"/>
    </location>
</feature>
<protein>
    <submittedName>
        <fullName evidence="9">MFS transporter</fullName>
    </submittedName>
</protein>
<evidence type="ECO:0000256" key="5">
    <source>
        <dbReference type="ARBA" id="ARBA00022989"/>
    </source>
</evidence>
<reference evidence="9 10" key="1">
    <citation type="journal article" date="2015" name="Int. J. Syst. Evol. Microbiol.">
        <title>Sporolactobacillus shoreae sp. nov. and Sporolactobacillus spathodeae sp. nov., two spore-forming lactic acid bacteria isolated from tree barks in Thailand.</title>
        <authorList>
            <person name="Thamacharoensuk T."/>
            <person name="Kitahara M."/>
            <person name="Ohkuma M."/>
            <person name="Thongchul N."/>
            <person name="Tanasupawat S."/>
        </authorList>
    </citation>
    <scope>NUCLEOTIDE SEQUENCE [LARGE SCALE GENOMIC DNA]</scope>
    <source>
        <strain evidence="9 10">BK92</strain>
    </source>
</reference>
<dbReference type="Gene3D" id="1.20.1250.20">
    <property type="entry name" value="MFS general substrate transporter like domains"/>
    <property type="match status" value="1"/>
</dbReference>